<feature type="active site" description="Nucleophile" evidence="4">
    <location>
        <position position="283"/>
    </location>
</feature>
<feature type="signal peptide" evidence="5">
    <location>
        <begin position="1"/>
        <end position="25"/>
    </location>
</feature>
<keyword evidence="5" id="KW-0732">Signal</keyword>
<dbReference type="RefSeq" id="WP_067654603.1">
    <property type="nucleotide sequence ID" value="NZ_FQXG01000001.1"/>
</dbReference>
<evidence type="ECO:0000259" key="6">
    <source>
        <dbReference type="PROSITE" id="PS51764"/>
    </source>
</evidence>
<proteinExistence type="inferred from homology"/>
<reference evidence="7 8" key="1">
    <citation type="submission" date="2016-11" db="EMBL/GenBank/DDBJ databases">
        <authorList>
            <person name="Jaros S."/>
            <person name="Januszkiewicz K."/>
            <person name="Wedrychowicz H."/>
        </authorList>
    </citation>
    <scope>NUCLEOTIDE SEQUENCE [LARGE SCALE GENOMIC DNA]</scope>
    <source>
        <strain evidence="7 8">DSM 16917</strain>
    </source>
</reference>
<evidence type="ECO:0000313" key="8">
    <source>
        <dbReference type="Proteomes" id="UP000184268"/>
    </source>
</evidence>
<evidence type="ECO:0000256" key="1">
    <source>
        <dbReference type="ARBA" id="ARBA00007754"/>
    </source>
</evidence>
<evidence type="ECO:0000256" key="5">
    <source>
        <dbReference type="SAM" id="SignalP"/>
    </source>
</evidence>
<dbReference type="InterPro" id="IPR017853">
    <property type="entry name" value="GH"/>
</dbReference>
<dbReference type="STRING" id="299255.SAMN02745129_0999"/>
<dbReference type="PROSITE" id="PS51764">
    <property type="entry name" value="GH26"/>
    <property type="match status" value="1"/>
</dbReference>
<gene>
    <name evidence="7" type="ORF">SAMN02745129_0999</name>
</gene>
<dbReference type="SUPFAM" id="SSF51445">
    <property type="entry name" value="(Trans)glycosidases"/>
    <property type="match status" value="1"/>
</dbReference>
<dbReference type="PANTHER" id="PTHR40079:SF4">
    <property type="entry name" value="GH26 DOMAIN-CONTAINING PROTEIN-RELATED"/>
    <property type="match status" value="1"/>
</dbReference>
<dbReference type="Proteomes" id="UP000184268">
    <property type="component" value="Unassembled WGS sequence"/>
</dbReference>
<keyword evidence="8" id="KW-1185">Reference proteome</keyword>
<dbReference type="Gene3D" id="3.20.20.80">
    <property type="entry name" value="Glycosidases"/>
    <property type="match status" value="1"/>
</dbReference>
<organism evidence="7 8">
    <name type="scientific">Ferrimonas marina</name>
    <dbReference type="NCBI Taxonomy" id="299255"/>
    <lineage>
        <taxon>Bacteria</taxon>
        <taxon>Pseudomonadati</taxon>
        <taxon>Pseudomonadota</taxon>
        <taxon>Gammaproteobacteria</taxon>
        <taxon>Alteromonadales</taxon>
        <taxon>Ferrimonadaceae</taxon>
        <taxon>Ferrimonas</taxon>
    </lineage>
</organism>
<dbReference type="PANTHER" id="PTHR40079">
    <property type="entry name" value="MANNAN ENDO-1,4-BETA-MANNOSIDASE E-RELATED"/>
    <property type="match status" value="1"/>
</dbReference>
<keyword evidence="3 4" id="KW-0326">Glycosidase</keyword>
<dbReference type="InterPro" id="IPR022790">
    <property type="entry name" value="GH26_dom"/>
</dbReference>
<evidence type="ECO:0000256" key="3">
    <source>
        <dbReference type="ARBA" id="ARBA00023295"/>
    </source>
</evidence>
<dbReference type="OrthoDB" id="9816550at2"/>
<dbReference type="InterPro" id="IPR000805">
    <property type="entry name" value="Glyco_hydro_26"/>
</dbReference>
<feature type="active site" description="Proton donor" evidence="4">
    <location>
        <position position="174"/>
    </location>
</feature>
<evidence type="ECO:0000256" key="2">
    <source>
        <dbReference type="ARBA" id="ARBA00022801"/>
    </source>
</evidence>
<comment type="similarity">
    <text evidence="1 4">Belongs to the glycosyl hydrolase 26 family.</text>
</comment>
<feature type="domain" description="GH26" evidence="6">
    <location>
        <begin position="39"/>
        <end position="363"/>
    </location>
</feature>
<protein>
    <recommendedName>
        <fullName evidence="6">GH26 domain-containing protein</fullName>
    </recommendedName>
</protein>
<evidence type="ECO:0000313" key="7">
    <source>
        <dbReference type="EMBL" id="SHG87382.1"/>
    </source>
</evidence>
<keyword evidence="2 4" id="KW-0378">Hydrolase</keyword>
<dbReference type="GO" id="GO:0016985">
    <property type="term" value="F:mannan endo-1,4-beta-mannosidase activity"/>
    <property type="evidence" value="ECO:0007669"/>
    <property type="project" value="InterPro"/>
</dbReference>
<dbReference type="AlphaFoldDB" id="A0A1M5ND38"/>
<dbReference type="GO" id="GO:0006080">
    <property type="term" value="P:substituted mannan metabolic process"/>
    <property type="evidence" value="ECO:0007669"/>
    <property type="project" value="InterPro"/>
</dbReference>
<feature type="chain" id="PRO_5009912569" description="GH26 domain-containing protein" evidence="5">
    <location>
        <begin position="26"/>
        <end position="396"/>
    </location>
</feature>
<evidence type="ECO:0000256" key="4">
    <source>
        <dbReference type="PROSITE-ProRule" id="PRU01100"/>
    </source>
</evidence>
<accession>A0A1M5ND38</accession>
<dbReference type="EMBL" id="FQXG01000001">
    <property type="protein sequence ID" value="SHG87382.1"/>
    <property type="molecule type" value="Genomic_DNA"/>
</dbReference>
<sequence length="396" mass="43483">MKTPALRLSALLLSALLLSALLFQAACTVTAEPNVPLKAMPEPGKRWLLVGQDWDALTGYSGSNCCPMPGGVTTYLNFYALRDANNQVFGGLGWDNEEQGVQAFADWGGGQTNAYITSQQYPGSLLSLGLSLDEGNLADGLAQIDRGDFDAEIDKLGRFIAQHPSPVLLRIGYEFDGSWNLGYANQERYKAAFRRIAIGVRAQADNVDIVWQGSSSPADEVIDGGFQAVDGWYPGNDVVDWVGLSWFLPPEQQGFGGSSSQRALADELLTFAAARNKPVMIAESAPQGFDLRELTRANIGPVIDGPAAKANHTLSAEQIWQLWYQPFFDYIAEHQAQIRAVAYINVRWDDQGLWAPPYASGYWGDSRVEAQPEILKRWLAEIDQPNWQHAQVSLAQ</sequence>
<name>A0A1M5ND38_9GAMM</name>